<dbReference type="EMBL" id="CAJVPP010000079">
    <property type="protein sequence ID" value="CAG8440411.1"/>
    <property type="molecule type" value="Genomic_DNA"/>
</dbReference>
<name>A0A9N8V2M2_FUNMO</name>
<proteinExistence type="inferred from homology"/>
<evidence type="ECO:0000256" key="1">
    <source>
        <dbReference type="ARBA" id="ARBA00022801"/>
    </source>
</evidence>
<gene>
    <name evidence="5" type="ORF">FMOSSE_LOCUS763</name>
</gene>
<comment type="caution">
    <text evidence="5">The sequence shown here is derived from an EMBL/GenBank/DDBJ whole genome shotgun (WGS) entry which is preliminary data.</text>
</comment>
<sequence>MSTLDRVDKLARYTLFYSFGVFWSIICVGIPIIIEKFIKRKEVFFIKERSNYESRLYTECSDFGQHKTLMVDGKSFHYFEAGDVSKPLILFMHGFPEFWYSWRYQLRALRDMGYHLVALDMRGAGGSFAPSEVHDYNANLLLTDIREIIQKLTKNGRAECVVGHDWGAVIAWQAAAQSWEWDQYQDHSGYIDRLIILNGPHTGVFAHNIYSRFTDVFQYRNLKSLMNNPVSTITNSWQLLQPCIDQALKSFYVFIFMMPSPIAETWFSLKDFEMHERILKSIPNEAITEEEINIYKAAFCANNNACLTGGLNYYRSQAARGFFEDQKRRGIKQPGFIGIPTLVIWVRLRNVIKKVSIEF</sequence>
<evidence type="ECO:0000313" key="5">
    <source>
        <dbReference type="EMBL" id="CAG8440411.1"/>
    </source>
</evidence>
<dbReference type="InterPro" id="IPR029058">
    <property type="entry name" value="AB_hydrolase_fold"/>
</dbReference>
<keyword evidence="3" id="KW-0472">Membrane</keyword>
<evidence type="ECO:0000259" key="4">
    <source>
        <dbReference type="Pfam" id="PF00561"/>
    </source>
</evidence>
<dbReference type="InterPro" id="IPR000073">
    <property type="entry name" value="AB_hydrolase_1"/>
</dbReference>
<dbReference type="AlphaFoldDB" id="A0A9N8V2M2"/>
<dbReference type="GO" id="GO:0016787">
    <property type="term" value="F:hydrolase activity"/>
    <property type="evidence" value="ECO:0007669"/>
    <property type="project" value="UniProtKB-KW"/>
</dbReference>
<keyword evidence="1" id="KW-0378">Hydrolase</keyword>
<dbReference type="PANTHER" id="PTHR43329">
    <property type="entry name" value="EPOXIDE HYDROLASE"/>
    <property type="match status" value="1"/>
</dbReference>
<protein>
    <submittedName>
        <fullName evidence="5">8105_t:CDS:1</fullName>
    </submittedName>
</protein>
<feature type="domain" description="AB hydrolase-1" evidence="4">
    <location>
        <begin position="87"/>
        <end position="199"/>
    </location>
</feature>
<keyword evidence="3" id="KW-1133">Transmembrane helix</keyword>
<evidence type="ECO:0000313" key="6">
    <source>
        <dbReference type="Proteomes" id="UP000789375"/>
    </source>
</evidence>
<dbReference type="InterPro" id="IPR000639">
    <property type="entry name" value="Epox_hydrolase-like"/>
</dbReference>
<keyword evidence="3" id="KW-0812">Transmembrane</keyword>
<feature type="transmembrane region" description="Helical" evidence="3">
    <location>
        <begin position="15"/>
        <end position="34"/>
    </location>
</feature>
<accession>A0A9N8V2M2</accession>
<evidence type="ECO:0000256" key="2">
    <source>
        <dbReference type="ARBA" id="ARBA00038334"/>
    </source>
</evidence>
<dbReference type="Gene3D" id="3.40.50.1820">
    <property type="entry name" value="alpha/beta hydrolase"/>
    <property type="match status" value="2"/>
</dbReference>
<keyword evidence="6" id="KW-1185">Reference proteome</keyword>
<reference evidence="5" key="1">
    <citation type="submission" date="2021-06" db="EMBL/GenBank/DDBJ databases">
        <authorList>
            <person name="Kallberg Y."/>
            <person name="Tangrot J."/>
            <person name="Rosling A."/>
        </authorList>
    </citation>
    <scope>NUCLEOTIDE SEQUENCE</scope>
    <source>
        <strain evidence="5">87-6 pot B 2015</strain>
    </source>
</reference>
<dbReference type="PRINTS" id="PR00412">
    <property type="entry name" value="EPOXHYDRLASE"/>
</dbReference>
<evidence type="ECO:0000256" key="3">
    <source>
        <dbReference type="SAM" id="Phobius"/>
    </source>
</evidence>
<comment type="similarity">
    <text evidence="2">Belongs to the AB hydrolase superfamily. Epoxide hydrolase family.</text>
</comment>
<dbReference type="SUPFAM" id="SSF53474">
    <property type="entry name" value="alpha/beta-Hydrolases"/>
    <property type="match status" value="1"/>
</dbReference>
<organism evidence="5 6">
    <name type="scientific">Funneliformis mosseae</name>
    <name type="common">Endomycorrhizal fungus</name>
    <name type="synonym">Glomus mosseae</name>
    <dbReference type="NCBI Taxonomy" id="27381"/>
    <lineage>
        <taxon>Eukaryota</taxon>
        <taxon>Fungi</taxon>
        <taxon>Fungi incertae sedis</taxon>
        <taxon>Mucoromycota</taxon>
        <taxon>Glomeromycotina</taxon>
        <taxon>Glomeromycetes</taxon>
        <taxon>Glomerales</taxon>
        <taxon>Glomeraceae</taxon>
        <taxon>Funneliformis</taxon>
    </lineage>
</organism>
<dbReference type="Pfam" id="PF00561">
    <property type="entry name" value="Abhydrolase_1"/>
    <property type="match status" value="1"/>
</dbReference>
<dbReference type="Proteomes" id="UP000789375">
    <property type="component" value="Unassembled WGS sequence"/>
</dbReference>